<keyword evidence="3 7" id="KW-0812">Transmembrane</keyword>
<dbReference type="PANTHER" id="PTHR13148">
    <property type="entry name" value="PER1-RELATED"/>
    <property type="match status" value="1"/>
</dbReference>
<dbReference type="STRING" id="796604.A0A2X0M4J5"/>
<evidence type="ECO:0000256" key="5">
    <source>
        <dbReference type="ARBA" id="ARBA00022989"/>
    </source>
</evidence>
<organism evidence="8 9">
    <name type="scientific">Microbotryum silenes-dioicae</name>
    <dbReference type="NCBI Taxonomy" id="796604"/>
    <lineage>
        <taxon>Eukaryota</taxon>
        <taxon>Fungi</taxon>
        <taxon>Dikarya</taxon>
        <taxon>Basidiomycota</taxon>
        <taxon>Pucciniomycotina</taxon>
        <taxon>Microbotryomycetes</taxon>
        <taxon>Microbotryales</taxon>
        <taxon>Microbotryaceae</taxon>
        <taxon>Microbotryum</taxon>
    </lineage>
</organism>
<dbReference type="GO" id="GO:0006506">
    <property type="term" value="P:GPI anchor biosynthetic process"/>
    <property type="evidence" value="ECO:0007669"/>
    <property type="project" value="UniProtKB-KW"/>
</dbReference>
<keyword evidence="2" id="KW-0337">GPI-anchor biosynthesis</keyword>
<proteinExistence type="predicted"/>
<dbReference type="Pfam" id="PF04080">
    <property type="entry name" value="Per1"/>
    <property type="match status" value="1"/>
</dbReference>
<feature type="transmembrane region" description="Helical" evidence="7">
    <location>
        <begin position="319"/>
        <end position="339"/>
    </location>
</feature>
<feature type="transmembrane region" description="Helical" evidence="7">
    <location>
        <begin position="224"/>
        <end position="244"/>
    </location>
</feature>
<keyword evidence="5 7" id="KW-1133">Transmembrane helix</keyword>
<evidence type="ECO:0000256" key="3">
    <source>
        <dbReference type="ARBA" id="ARBA00022692"/>
    </source>
</evidence>
<evidence type="ECO:0000313" key="8">
    <source>
        <dbReference type="EMBL" id="SGY38123.1"/>
    </source>
</evidence>
<keyword evidence="4" id="KW-0732">Signal</keyword>
<evidence type="ECO:0000256" key="6">
    <source>
        <dbReference type="ARBA" id="ARBA00023136"/>
    </source>
</evidence>
<evidence type="ECO:0000313" key="9">
    <source>
        <dbReference type="Proteomes" id="UP000249464"/>
    </source>
</evidence>
<gene>
    <name evidence="8" type="primary">BQ5605_C003g01962</name>
    <name evidence="8" type="ORF">BQ5605_C003G01962</name>
</gene>
<keyword evidence="6 7" id="KW-0472">Membrane</keyword>
<accession>A0A2X0M4J5</accession>
<dbReference type="GO" id="GO:0016788">
    <property type="term" value="F:hydrolase activity, acting on ester bonds"/>
    <property type="evidence" value="ECO:0007669"/>
    <property type="project" value="TreeGrafter"/>
</dbReference>
<reference evidence="8 9" key="1">
    <citation type="submission" date="2016-11" db="EMBL/GenBank/DDBJ databases">
        <authorList>
            <person name="Jaros S."/>
            <person name="Januszkiewicz K."/>
            <person name="Wedrychowicz H."/>
        </authorList>
    </citation>
    <scope>NUCLEOTIDE SEQUENCE [LARGE SCALE GENOMIC DNA]</scope>
</reference>
<evidence type="ECO:0000256" key="1">
    <source>
        <dbReference type="ARBA" id="ARBA00004127"/>
    </source>
</evidence>
<feature type="transmembrane region" description="Helical" evidence="7">
    <location>
        <begin position="289"/>
        <end position="307"/>
    </location>
</feature>
<name>A0A2X0M4J5_9BASI</name>
<protein>
    <submittedName>
        <fullName evidence="8">BQ5605_C003g01962 protein</fullName>
    </submittedName>
</protein>
<keyword evidence="9" id="KW-1185">Reference proteome</keyword>
<dbReference type="PROSITE" id="PS51257">
    <property type="entry name" value="PROKAR_LIPOPROTEIN"/>
    <property type="match status" value="1"/>
</dbReference>
<evidence type="ECO:0000256" key="7">
    <source>
        <dbReference type="SAM" id="Phobius"/>
    </source>
</evidence>
<dbReference type="PANTHER" id="PTHR13148:SF0">
    <property type="entry name" value="POST-GPI ATTACHMENT TO PROTEINS FACTOR 3"/>
    <property type="match status" value="1"/>
</dbReference>
<dbReference type="Proteomes" id="UP000249464">
    <property type="component" value="Unassembled WGS sequence"/>
</dbReference>
<comment type="subcellular location">
    <subcellularLocation>
        <location evidence="1">Endomembrane system</location>
        <topology evidence="1">Multi-pass membrane protein</topology>
    </subcellularLocation>
</comment>
<feature type="transmembrane region" description="Helical" evidence="7">
    <location>
        <begin position="256"/>
        <end position="283"/>
    </location>
</feature>
<dbReference type="GO" id="GO:0005789">
    <property type="term" value="C:endoplasmic reticulum membrane"/>
    <property type="evidence" value="ECO:0007669"/>
    <property type="project" value="TreeGrafter"/>
</dbReference>
<dbReference type="InterPro" id="IPR007217">
    <property type="entry name" value="Per1-like"/>
</dbReference>
<evidence type="ECO:0000256" key="2">
    <source>
        <dbReference type="ARBA" id="ARBA00022502"/>
    </source>
</evidence>
<sequence length="550" mass="60906">MSTCEGRPAHKVLNQTPSGLACFPVDGSSDHIVGRGSISPPASQKPKNAFYRVDIAGDHTGHLDSADETSRPSLAMLGNAKTLACLAMLLAPRTTVGSIGDLSPSYQRCVNACSHDCPRPTPLLWSCRDDCQYRCMQHLTDLSLRSLKSVETREYVVDTEGLPLGEQVQYHGKWAFHRLGGPVKIQEPLSVVFSFGNLVAHHRGLMKLSRHTKFHHDGSQSPRLVYRVYALFGINAWIWSCVFHTRDLSWTEKADYFGAAALMVCGLWAAVMRISGLSFTLAATTRRVALAWTVACALLVIAHCWYLTRKERFDYGYNMRFNIATAIATILLWSAWSFYHCILIDSPSAGEHTMFLAPGHQPAARSQTMRAPHACMPVLPLLLLPLLTSLELLDFAPIGVFGLRLVDAHALWHASTIPVVSLWYRFLAEDVWTCCCSVCPCQPPHIYSGGNAIGVANFVDEELRLSALLLLDAPLAPVIVRISKRPLLTQTPPSRHHGTLFGRYLVTKDTKVPSPVPSPDANHLHSTLRFPLRMRTMCEPTPERPCQLGN</sequence>
<dbReference type="AlphaFoldDB" id="A0A2X0M4J5"/>
<dbReference type="EMBL" id="FQNC01000042">
    <property type="protein sequence ID" value="SGY38123.1"/>
    <property type="molecule type" value="Genomic_DNA"/>
</dbReference>
<evidence type="ECO:0000256" key="4">
    <source>
        <dbReference type="ARBA" id="ARBA00022729"/>
    </source>
</evidence>